<feature type="transmembrane region" description="Helical" evidence="1">
    <location>
        <begin position="243"/>
        <end position="264"/>
    </location>
</feature>
<organism evidence="2 3">
    <name type="scientific">Aequorivita viscosa</name>
    <dbReference type="NCBI Taxonomy" id="797419"/>
    <lineage>
        <taxon>Bacteria</taxon>
        <taxon>Pseudomonadati</taxon>
        <taxon>Bacteroidota</taxon>
        <taxon>Flavobacteriia</taxon>
        <taxon>Flavobacteriales</taxon>
        <taxon>Flavobacteriaceae</taxon>
        <taxon>Aequorivita</taxon>
    </lineage>
</organism>
<dbReference type="EMBL" id="FQYV01000009">
    <property type="protein sequence ID" value="SHJ10779.1"/>
    <property type="molecule type" value="Genomic_DNA"/>
</dbReference>
<evidence type="ECO:0008006" key="4">
    <source>
        <dbReference type="Google" id="ProtNLM"/>
    </source>
</evidence>
<keyword evidence="3" id="KW-1185">Reference proteome</keyword>
<evidence type="ECO:0000256" key="1">
    <source>
        <dbReference type="SAM" id="Phobius"/>
    </source>
</evidence>
<name>A0A1M6GLE3_9FLAO</name>
<feature type="transmembrane region" description="Helical" evidence="1">
    <location>
        <begin position="129"/>
        <end position="150"/>
    </location>
</feature>
<protein>
    <recommendedName>
        <fullName evidence="4">Membrane domain of glycerophosphoryl diester phosphodiesterase</fullName>
    </recommendedName>
</protein>
<gene>
    <name evidence="2" type="ORF">SAMN04487908_109114</name>
</gene>
<keyword evidence="1" id="KW-1133">Transmembrane helix</keyword>
<evidence type="ECO:0000313" key="2">
    <source>
        <dbReference type="EMBL" id="SHJ10779.1"/>
    </source>
</evidence>
<feature type="transmembrane region" description="Helical" evidence="1">
    <location>
        <begin position="293"/>
        <end position="322"/>
    </location>
</feature>
<dbReference type="Proteomes" id="UP000184172">
    <property type="component" value="Unassembled WGS sequence"/>
</dbReference>
<feature type="transmembrane region" description="Helical" evidence="1">
    <location>
        <begin position="29"/>
        <end position="48"/>
    </location>
</feature>
<reference evidence="3" key="1">
    <citation type="submission" date="2016-11" db="EMBL/GenBank/DDBJ databases">
        <authorList>
            <person name="Varghese N."/>
            <person name="Submissions S."/>
        </authorList>
    </citation>
    <scope>NUCLEOTIDE SEQUENCE [LARGE SCALE GENOMIC DNA]</scope>
    <source>
        <strain evidence="3">DSM 26349</strain>
    </source>
</reference>
<evidence type="ECO:0000313" key="3">
    <source>
        <dbReference type="Proteomes" id="UP000184172"/>
    </source>
</evidence>
<keyword evidence="1" id="KW-0812">Transmembrane</keyword>
<dbReference type="AlphaFoldDB" id="A0A1M6GLE3"/>
<proteinExistence type="predicted"/>
<sequence>MNDYKIYGKNLQFICRESNNRGSNRQTSFSISISISISFSFSLVLHPLQNQSYSQTMNEFIHFKQQRELGTILTDIFKFIRLNWKSLFGLILKVAGPALLILVAAYIYYMQAIFGTSGILQNLDAIDTFSGASMLSVFFLFLAAIIYYSLLNGVILHYIKAYIENKGNVTNEAVTDGVREDFWKLLAASFLVAIITGFGMMFCLIPGIYVGVVLSTTYAVIVFEKRDVLDTISYCFKLIKNEWWMTFATLFVVFLLYYFINFIFQIPQYVYFFIKGFSISEEIAADPAVMFDWIYTALTSIALLFQYLMYSIIVLCSAFIYFNLNEKKNFTGTMETIDSIGERED</sequence>
<accession>A0A1M6GLE3</accession>
<feature type="transmembrane region" description="Helical" evidence="1">
    <location>
        <begin position="182"/>
        <end position="201"/>
    </location>
</feature>
<keyword evidence="1" id="KW-0472">Membrane</keyword>
<dbReference type="STRING" id="797419.SAMN05216556_1111"/>
<feature type="transmembrane region" description="Helical" evidence="1">
    <location>
        <begin position="87"/>
        <end position="109"/>
    </location>
</feature>